<evidence type="ECO:0000313" key="8">
    <source>
        <dbReference type="EMBL" id="GMM38228.1"/>
    </source>
</evidence>
<feature type="region of interest" description="Disordered" evidence="7">
    <location>
        <begin position="253"/>
        <end position="286"/>
    </location>
</feature>
<dbReference type="GeneID" id="90076217"/>
<evidence type="ECO:0000256" key="3">
    <source>
        <dbReference type="ARBA" id="ARBA00022980"/>
    </source>
</evidence>
<evidence type="ECO:0000256" key="4">
    <source>
        <dbReference type="ARBA" id="ARBA00023128"/>
    </source>
</evidence>
<comment type="caution">
    <text evidence="8">The sequence shown here is derived from an EMBL/GenBank/DDBJ whole genome shotgun (WGS) entry which is preliminary data.</text>
</comment>
<dbReference type="AlphaFoldDB" id="A0AAV5QTR3"/>
<sequence length="286" mass="32613">MKFQTKALDVLETTSHFLKSGAVESTPAWYTVVGANPPFKNQIKVPTFNYQKVAKEQESFLDTDKESKAKKSTKRFQYNANTGFYKTRITKGNSVETDVYKPIKLKFLQDELRNLFYYQHPWELADGKILVEGNSVVDYEKLDWSSIIQLNKKLDGESVVQRTLYILKDNKKQVKQNPSIEKISLEKAYNQARFEYYQIKMAREAEVQVAQEEATFSGAVFKPSSIEVGFEKESQVLSKWKEDALAETKRIEALRSGNSAGPEAGESEGALDDVFDDIPEAQEESK</sequence>
<evidence type="ECO:0000256" key="1">
    <source>
        <dbReference type="ARBA" id="ARBA00004173"/>
    </source>
</evidence>
<protein>
    <recommendedName>
        <fullName evidence="6">37S ribosomal protein S25, mitochondrial</fullName>
    </recommendedName>
</protein>
<keyword evidence="5 6" id="KW-0687">Ribonucleoprotein</keyword>
<keyword evidence="4 6" id="KW-0496">Mitochondrion</keyword>
<reference evidence="8 9" key="1">
    <citation type="journal article" date="2023" name="Elife">
        <title>Identification of key yeast species and microbe-microbe interactions impacting larval growth of Drosophila in the wild.</title>
        <authorList>
            <person name="Mure A."/>
            <person name="Sugiura Y."/>
            <person name="Maeda R."/>
            <person name="Honda K."/>
            <person name="Sakurai N."/>
            <person name="Takahashi Y."/>
            <person name="Watada M."/>
            <person name="Katoh T."/>
            <person name="Gotoh A."/>
            <person name="Gotoh Y."/>
            <person name="Taniguchi I."/>
            <person name="Nakamura K."/>
            <person name="Hayashi T."/>
            <person name="Katayama T."/>
            <person name="Uemura T."/>
            <person name="Hattori Y."/>
        </authorList>
    </citation>
    <scope>NUCLEOTIDE SEQUENCE [LARGE SCALE GENOMIC DNA]</scope>
    <source>
        <strain evidence="8 9">SC-9</strain>
    </source>
</reference>
<dbReference type="PIRSF" id="PIRSF029764">
    <property type="entry name" value="RSM25"/>
    <property type="match status" value="1"/>
</dbReference>
<evidence type="ECO:0000313" key="9">
    <source>
        <dbReference type="Proteomes" id="UP001360560"/>
    </source>
</evidence>
<keyword evidence="9" id="KW-1185">Reference proteome</keyword>
<accession>A0AAV5QTR3</accession>
<keyword evidence="3 6" id="KW-0689">Ribosomal protein</keyword>
<dbReference type="Pfam" id="PF13741">
    <property type="entry name" value="MRP-S25"/>
    <property type="match status" value="1"/>
</dbReference>
<evidence type="ECO:0000256" key="5">
    <source>
        <dbReference type="ARBA" id="ARBA00023274"/>
    </source>
</evidence>
<proteinExistence type="inferred from homology"/>
<dbReference type="Proteomes" id="UP001360560">
    <property type="component" value="Unassembled WGS sequence"/>
</dbReference>
<name>A0AAV5QTR3_9ASCO</name>
<evidence type="ECO:0000256" key="6">
    <source>
        <dbReference type="PIRNR" id="PIRNR029764"/>
    </source>
</evidence>
<gene>
    <name evidence="8" type="ORF">DASC09_055670</name>
</gene>
<evidence type="ECO:0000256" key="7">
    <source>
        <dbReference type="SAM" id="MobiDB-lite"/>
    </source>
</evidence>
<comment type="subcellular location">
    <subcellularLocation>
        <location evidence="1 6">Mitochondrion</location>
    </subcellularLocation>
</comment>
<evidence type="ECO:0000256" key="2">
    <source>
        <dbReference type="ARBA" id="ARBA00009864"/>
    </source>
</evidence>
<dbReference type="PANTHER" id="PTHR37799">
    <property type="entry name" value="37S RIBOSOMAL PROTEIN S25, MITOCHONDRIAL"/>
    <property type="match status" value="1"/>
</dbReference>
<dbReference type="PANTHER" id="PTHR37799:SF1">
    <property type="entry name" value="SMALL RIBOSOMAL SUBUNIT PROTEIN MS23"/>
    <property type="match status" value="1"/>
</dbReference>
<dbReference type="GO" id="GO:0005763">
    <property type="term" value="C:mitochondrial small ribosomal subunit"/>
    <property type="evidence" value="ECO:0007669"/>
    <property type="project" value="UniProtKB-UniRule"/>
</dbReference>
<feature type="compositionally biased region" description="Acidic residues" evidence="7">
    <location>
        <begin position="265"/>
        <end position="286"/>
    </location>
</feature>
<dbReference type="RefSeq" id="XP_064855224.1">
    <property type="nucleotide sequence ID" value="XM_064999152.1"/>
</dbReference>
<dbReference type="InterPro" id="IPR016939">
    <property type="entry name" value="Ribosomal_mS23_fun"/>
</dbReference>
<organism evidence="8 9">
    <name type="scientific">Saccharomycopsis crataegensis</name>
    <dbReference type="NCBI Taxonomy" id="43959"/>
    <lineage>
        <taxon>Eukaryota</taxon>
        <taxon>Fungi</taxon>
        <taxon>Dikarya</taxon>
        <taxon>Ascomycota</taxon>
        <taxon>Saccharomycotina</taxon>
        <taxon>Saccharomycetes</taxon>
        <taxon>Saccharomycopsidaceae</taxon>
        <taxon>Saccharomycopsis</taxon>
    </lineage>
</organism>
<comment type="subunit">
    <text evidence="6">Component of the mitochondrial small ribosomal subunit.</text>
</comment>
<dbReference type="EMBL" id="BTFZ01000019">
    <property type="protein sequence ID" value="GMM38228.1"/>
    <property type="molecule type" value="Genomic_DNA"/>
</dbReference>
<comment type="similarity">
    <text evidence="2">Belongs to the mitochondrion-specific ribosomal protein mS23 family.</text>
</comment>
<dbReference type="GO" id="GO:0003735">
    <property type="term" value="F:structural constituent of ribosome"/>
    <property type="evidence" value="ECO:0007669"/>
    <property type="project" value="UniProtKB-UniRule"/>
</dbReference>